<protein>
    <recommendedName>
        <fullName evidence="1">Poly(A) RNA polymerase mitochondrial-like central palm domain-containing protein</fullName>
    </recommendedName>
</protein>
<accession>A0AA35ZDU2</accession>
<dbReference type="EMBL" id="OX465082">
    <property type="protein sequence ID" value="CAI9290751.1"/>
    <property type="molecule type" value="Genomic_DNA"/>
</dbReference>
<dbReference type="GO" id="GO:0050265">
    <property type="term" value="F:RNA uridylyltransferase activity"/>
    <property type="evidence" value="ECO:0007669"/>
    <property type="project" value="TreeGrafter"/>
</dbReference>
<dbReference type="AlphaFoldDB" id="A0AA35ZDU2"/>
<dbReference type="Proteomes" id="UP001177003">
    <property type="component" value="Chromosome 6"/>
</dbReference>
<dbReference type="GO" id="GO:0031123">
    <property type="term" value="P:RNA 3'-end processing"/>
    <property type="evidence" value="ECO:0007669"/>
    <property type="project" value="TreeGrafter"/>
</dbReference>
<evidence type="ECO:0000313" key="2">
    <source>
        <dbReference type="EMBL" id="CAI9290751.1"/>
    </source>
</evidence>
<evidence type="ECO:0000259" key="1">
    <source>
        <dbReference type="Pfam" id="PF22600"/>
    </source>
</evidence>
<feature type="domain" description="Poly(A) RNA polymerase mitochondrial-like central palm" evidence="1">
    <location>
        <begin position="9"/>
        <end position="146"/>
    </location>
</feature>
<keyword evidence="3" id="KW-1185">Reference proteome</keyword>
<dbReference type="InterPro" id="IPR054708">
    <property type="entry name" value="MTPAP-like_central"/>
</dbReference>
<organism evidence="2 3">
    <name type="scientific">Lactuca saligna</name>
    <name type="common">Willowleaf lettuce</name>
    <dbReference type="NCBI Taxonomy" id="75948"/>
    <lineage>
        <taxon>Eukaryota</taxon>
        <taxon>Viridiplantae</taxon>
        <taxon>Streptophyta</taxon>
        <taxon>Embryophyta</taxon>
        <taxon>Tracheophyta</taxon>
        <taxon>Spermatophyta</taxon>
        <taxon>Magnoliopsida</taxon>
        <taxon>eudicotyledons</taxon>
        <taxon>Gunneridae</taxon>
        <taxon>Pentapetalae</taxon>
        <taxon>asterids</taxon>
        <taxon>campanulids</taxon>
        <taxon>Asterales</taxon>
        <taxon>Asteraceae</taxon>
        <taxon>Cichorioideae</taxon>
        <taxon>Cichorieae</taxon>
        <taxon>Lactucinae</taxon>
        <taxon>Lactuca</taxon>
    </lineage>
</organism>
<dbReference type="Gene3D" id="1.10.1410.10">
    <property type="match status" value="1"/>
</dbReference>
<gene>
    <name evidence="2" type="ORF">LSALG_LOCUS29927</name>
</gene>
<evidence type="ECO:0000313" key="3">
    <source>
        <dbReference type="Proteomes" id="UP001177003"/>
    </source>
</evidence>
<dbReference type="PANTHER" id="PTHR12271:SF40">
    <property type="entry name" value="POLY(A) RNA POLYMERASE GLD2"/>
    <property type="match status" value="1"/>
</dbReference>
<dbReference type="CDD" id="cd05402">
    <property type="entry name" value="NT_PAP_TUTase"/>
    <property type="match status" value="1"/>
</dbReference>
<proteinExistence type="predicted"/>
<name>A0AA35ZDU2_LACSI</name>
<dbReference type="PANTHER" id="PTHR12271">
    <property type="entry name" value="POLY A POLYMERASE CID PAP -RELATED"/>
    <property type="match status" value="1"/>
</dbReference>
<reference evidence="2" key="1">
    <citation type="submission" date="2023-04" db="EMBL/GenBank/DDBJ databases">
        <authorList>
            <person name="Vijverberg K."/>
            <person name="Xiong W."/>
            <person name="Schranz E."/>
        </authorList>
    </citation>
    <scope>NUCLEOTIDE SEQUENCE</scope>
</reference>
<dbReference type="InterPro" id="IPR043519">
    <property type="entry name" value="NT_sf"/>
</dbReference>
<sequence>MYGDIQRLNSSFLAIYVSLIPPEEEKEKQKHLMALLDKHVTKEWPEARSFSYGSCAHSFGFRKSDVDVCLAMGNADIDKAEIFLKLSDILKYDNVGNVHVILFKGIDSSQVPIVRLMDLTIGIRCDICVNNLLVVINIKLLCDYSKIDVRLRQLPFIIKH</sequence>
<dbReference type="Pfam" id="PF22600">
    <property type="entry name" value="MTPAP-like_central"/>
    <property type="match status" value="1"/>
</dbReference>
<dbReference type="Gene3D" id="3.30.460.10">
    <property type="entry name" value="Beta Polymerase, domain 2"/>
    <property type="match status" value="1"/>
</dbReference>
<dbReference type="SUPFAM" id="SSF81301">
    <property type="entry name" value="Nucleotidyltransferase"/>
    <property type="match status" value="1"/>
</dbReference>